<reference evidence="2" key="1">
    <citation type="submission" date="2018-06" db="EMBL/GenBank/DDBJ databases">
        <authorList>
            <person name="Zhirakovskaya E."/>
        </authorList>
    </citation>
    <scope>NUCLEOTIDE SEQUENCE</scope>
</reference>
<proteinExistence type="predicted"/>
<sequence length="1449" mass="164476">MRYQSIYRYTILFALLFSLAVTSGCKEKPKITGAGSPATTPSKRKIRTSLKGKWRFFIVQHQLGGNNGQAISTEISVALLEFKPKDPSDKETDFKTTLLDTTNLTGKRTLVSAEVKGDNVHIVLGGDEEFSSMDFQGSFSDGVVRGSVLLKKQGNQCITGLLLPVPDIAEKFASDQKPRILFKKEEQVLAPQLQRAGNNPQLYYQTFNKYAKQNPQRAFSLFLYEYRTLPLAIRMRLPEEKFEELYKSYMKSAAYWGPRYQKFARVKMASILARSGYLPEVAMRHFDELGKEFSEEEKKLWQKQVTFMRNLAKEQKERIEEAIRIGDLVKKLQAKDKKTEKEGEKEINKVLAQKPYQIPLIQVMADYYEKQGKIDKAIMLTTKLAVLPSANRSLLNYWKIQKIEHDFPRTVLTRLWKKKYGNTDKLEEHLTKTYEKILATIPGEKFTRSGQEAGNHVVLCELFTGSKCPPCVAADIATGALEATFSPSDLIVLRYHQHIPGADPLTNQDGQYRFGYYRGSGTPMIVIDGEKSSVEGGYNIKHAKERYQSLVKIVKEKLPAKTDIKIALTATGKGKTLHVSAKVTGLKKPPATLRLRLVLAEERIPFVAANGIRIHEMVVRKMPGGIGGTEFENGTMEYSEEISLAEFKTDLIEQLEAIEEENKEQENLFPIVPMSLQKLHLIGIVQDDKDRTVLQSVIIPVTGELIYPETKVAPETVPTKEEKPQPEKTPPQKITPQQEKSKEKKPDAKKKEEKPKEKKGSEKSAFIPLPSELQNVLFVEPEEKEKSKEGDNADKKEKPKEKKEKVIHRKTIEGNWVLEIYHQEGTGFPIVLLQVEKSPQQKYELKPIDFVEQIGKLELKKKRLEKTSVMFVVDGNLGKLRFDGRLLHNTIVGTAQFEGGTVIPAILHPFDQKKLGERAEKTREDENVKLLSKKLEAAKKIKEVFQFCNQFIKKHPHSPFTMEVYSDILLTNAKRAKLSTKEVNQIANGYIKQAAYWGEKMEQYARIHIASSLIDQKFAPQVAKHHLDEAAKNVKPQSFFDWDLIIKPSLLKLELVTALLDIRSENKETQKKGFDFLVKYQKKEPFNYRTIWALAQYAQQKKNNKEAIRLYAQLTSLPLMQQMLRREWAQENLEVQPTLPSDELVKLWKKEHGSIDALDQYLDTVYQKALETIPGEKYQGRNSNAKNHVVLCELFTGSKCPPCVGADLATSALQKTFAPTEMVMLRYHQHIPGPDPFANTQNAERLSYYNGKGTPSIYIDGKPFPPAGGYLQNAKETYNLLRPLIEKRLGNQSEMAIALTTKVVNGQLKLTANVTGLPKENKPLRLRLVLAEESVNYVAGNGVRLHEMIVRKMPGGVDGIKVKEGKLQYDGSLSLANFKKGLLDDLENFEKESGYPLPVKPLALEKLSFIAFVQNDNTLEVLQSAMVSIKEKLKYPQPLPENKKEKENK</sequence>
<dbReference type="PROSITE" id="PS51257">
    <property type="entry name" value="PROKAR_LIPOPROTEIN"/>
    <property type="match status" value="1"/>
</dbReference>
<protein>
    <submittedName>
        <fullName evidence="2">Uncharacterized protein</fullName>
    </submittedName>
</protein>
<feature type="region of interest" description="Disordered" evidence="1">
    <location>
        <begin position="712"/>
        <end position="765"/>
    </location>
</feature>
<feature type="compositionally biased region" description="Basic and acidic residues" evidence="1">
    <location>
        <begin position="739"/>
        <end position="762"/>
    </location>
</feature>
<feature type="compositionally biased region" description="Basic and acidic residues" evidence="1">
    <location>
        <begin position="781"/>
        <end position="804"/>
    </location>
</feature>
<dbReference type="InterPro" id="IPR013783">
    <property type="entry name" value="Ig-like_fold"/>
</dbReference>
<dbReference type="InterPro" id="IPR036249">
    <property type="entry name" value="Thioredoxin-like_sf"/>
</dbReference>
<evidence type="ECO:0000256" key="1">
    <source>
        <dbReference type="SAM" id="MobiDB-lite"/>
    </source>
</evidence>
<evidence type="ECO:0000313" key="2">
    <source>
        <dbReference type="EMBL" id="VAX37659.1"/>
    </source>
</evidence>
<dbReference type="SUPFAM" id="SSF52833">
    <property type="entry name" value="Thioredoxin-like"/>
    <property type="match status" value="2"/>
</dbReference>
<feature type="region of interest" description="Disordered" evidence="1">
    <location>
        <begin position="780"/>
        <end position="805"/>
    </location>
</feature>
<dbReference type="EMBL" id="UOGL01000135">
    <property type="protein sequence ID" value="VAX37659.1"/>
    <property type="molecule type" value="Genomic_DNA"/>
</dbReference>
<organism evidence="2">
    <name type="scientific">hydrothermal vent metagenome</name>
    <dbReference type="NCBI Taxonomy" id="652676"/>
    <lineage>
        <taxon>unclassified sequences</taxon>
        <taxon>metagenomes</taxon>
        <taxon>ecological metagenomes</taxon>
    </lineage>
</organism>
<name>A0A3B1D618_9ZZZZ</name>
<accession>A0A3B1D618</accession>
<gene>
    <name evidence="2" type="ORF">MNBD_PLANCTO02-2100</name>
</gene>
<dbReference type="Gene3D" id="2.60.40.10">
    <property type="entry name" value="Immunoglobulins"/>
    <property type="match status" value="2"/>
</dbReference>